<gene>
    <name evidence="2" type="ORF">DRW41_10325</name>
</gene>
<protein>
    <submittedName>
        <fullName evidence="2">Uncharacterized protein</fullName>
    </submittedName>
</protein>
<dbReference type="Proteomes" id="UP000257144">
    <property type="component" value="Unassembled WGS sequence"/>
</dbReference>
<keyword evidence="1" id="KW-0812">Transmembrane</keyword>
<evidence type="ECO:0000313" key="2">
    <source>
        <dbReference type="EMBL" id="RDU37072.1"/>
    </source>
</evidence>
<evidence type="ECO:0000256" key="1">
    <source>
        <dbReference type="SAM" id="Phobius"/>
    </source>
</evidence>
<dbReference type="EMBL" id="QNQT01000003">
    <property type="protein sequence ID" value="RDU37072.1"/>
    <property type="molecule type" value="Genomic_DNA"/>
</dbReference>
<feature type="transmembrane region" description="Helical" evidence="1">
    <location>
        <begin position="127"/>
        <end position="150"/>
    </location>
</feature>
<evidence type="ECO:0000313" key="3">
    <source>
        <dbReference type="Proteomes" id="UP000257144"/>
    </source>
</evidence>
<feature type="transmembrane region" description="Helical" evidence="1">
    <location>
        <begin position="275"/>
        <end position="295"/>
    </location>
</feature>
<feature type="transmembrane region" description="Helical" evidence="1">
    <location>
        <begin position="102"/>
        <end position="120"/>
    </location>
</feature>
<feature type="transmembrane region" description="Helical" evidence="1">
    <location>
        <begin position="170"/>
        <end position="191"/>
    </location>
</feature>
<keyword evidence="1" id="KW-1133">Transmembrane helix</keyword>
<feature type="transmembrane region" description="Helical" evidence="1">
    <location>
        <begin position="301"/>
        <end position="323"/>
    </location>
</feature>
<dbReference type="AlphaFoldDB" id="A0A3D8GS02"/>
<comment type="caution">
    <text evidence="2">The sequence shown here is derived from an EMBL/GenBank/DDBJ whole genome shotgun (WGS) entry which is preliminary data.</text>
</comment>
<organism evidence="2 3">
    <name type="scientific">Neobacillus piezotolerans</name>
    <dbReference type="NCBI Taxonomy" id="2259171"/>
    <lineage>
        <taxon>Bacteria</taxon>
        <taxon>Bacillati</taxon>
        <taxon>Bacillota</taxon>
        <taxon>Bacilli</taxon>
        <taxon>Bacillales</taxon>
        <taxon>Bacillaceae</taxon>
        <taxon>Neobacillus</taxon>
    </lineage>
</organism>
<keyword evidence="1" id="KW-0472">Membrane</keyword>
<keyword evidence="3" id="KW-1185">Reference proteome</keyword>
<reference evidence="2 3" key="1">
    <citation type="submission" date="2018-07" db="EMBL/GenBank/DDBJ databases">
        <title>Bacillus sp. YLB-04 draft genome sequence.</title>
        <authorList>
            <person name="Yu L."/>
            <person name="Tang X."/>
        </authorList>
    </citation>
    <scope>NUCLEOTIDE SEQUENCE [LARGE SCALE GENOMIC DNA]</scope>
    <source>
        <strain evidence="2 3">YLB-04</strain>
    </source>
</reference>
<proteinExistence type="predicted"/>
<name>A0A3D8GS02_9BACI</name>
<sequence>MALCKYFSGALLMAWEFFINVKAHINEAIFYSMLGNFQLAAEVLDTRWFFLYMGIYVFAMWDSYVTAIDLNKFSRLADRYDSPIMPFRIGALEVNYLDYRKPWSGVFWTLMTPGLGAVYANRLPTGFFVTICFVLTVYQSNVLPAVLLTFEGEMELAGKAINPQWFLNFPSILLTSVSSAYTDILFTNSLFKSEQSRYLKKNFQPKEFIMPSKRRGTNSMHFISAFQHSAFLELALSDLEQNGISKENIFVAPLGENSPDFPELKNTHTEASSKYELAFILGCVFMLLGSIYGFIWSWGPIIWALIGLVFGAILGLVLSFIFLRRKWFRNRTQTEVVLIIECDKNQSELVERVLWGHKALGVMKTS</sequence>
<accession>A0A3D8GS02</accession>
<feature type="transmembrane region" description="Helical" evidence="1">
    <location>
        <begin position="46"/>
        <end position="64"/>
    </location>
</feature>